<dbReference type="InterPro" id="IPR001962">
    <property type="entry name" value="Asn_synthase"/>
</dbReference>
<dbReference type="Pfam" id="PF00733">
    <property type="entry name" value="Asn_synthase"/>
    <property type="match status" value="1"/>
</dbReference>
<keyword evidence="4" id="KW-0315">Glutamine amidotransferase</keyword>
<dbReference type="InterPro" id="IPR006426">
    <property type="entry name" value="Asn_synth_AEB"/>
</dbReference>
<dbReference type="SUPFAM" id="SSF56235">
    <property type="entry name" value="N-terminal nucleophile aminohydrolases (Ntn hydrolases)"/>
    <property type="match status" value="1"/>
</dbReference>
<evidence type="ECO:0000259" key="5">
    <source>
        <dbReference type="PROSITE" id="PS51278"/>
    </source>
</evidence>
<dbReference type="GO" id="GO:0005829">
    <property type="term" value="C:cytosol"/>
    <property type="evidence" value="ECO:0007669"/>
    <property type="project" value="TreeGrafter"/>
</dbReference>
<gene>
    <name evidence="6" type="ORF">METZ01_LOCUS283034</name>
</gene>
<dbReference type="Gene3D" id="3.40.50.620">
    <property type="entry name" value="HUPs"/>
    <property type="match status" value="1"/>
</dbReference>
<evidence type="ECO:0000313" key="6">
    <source>
        <dbReference type="EMBL" id="SVC30180.1"/>
    </source>
</evidence>
<dbReference type="PANTHER" id="PTHR43284:SF1">
    <property type="entry name" value="ASPARAGINE SYNTHETASE"/>
    <property type="match status" value="1"/>
</dbReference>
<dbReference type="GO" id="GO:0005524">
    <property type="term" value="F:ATP binding"/>
    <property type="evidence" value="ECO:0007669"/>
    <property type="project" value="UniProtKB-KW"/>
</dbReference>
<dbReference type="InterPro" id="IPR051786">
    <property type="entry name" value="ASN_synthetase/amidase"/>
</dbReference>
<dbReference type="SUPFAM" id="SSF52402">
    <property type="entry name" value="Adenine nucleotide alpha hydrolases-like"/>
    <property type="match status" value="1"/>
</dbReference>
<feature type="domain" description="Glutamine amidotransferase type-2" evidence="5">
    <location>
        <begin position="2"/>
        <end position="220"/>
    </location>
</feature>
<keyword evidence="3" id="KW-0067">ATP-binding</keyword>
<keyword evidence="2" id="KW-0547">Nucleotide-binding</keyword>
<protein>
    <recommendedName>
        <fullName evidence="5">Glutamine amidotransferase type-2 domain-containing protein</fullName>
    </recommendedName>
</protein>
<evidence type="ECO:0000256" key="2">
    <source>
        <dbReference type="ARBA" id="ARBA00022741"/>
    </source>
</evidence>
<dbReference type="Gene3D" id="3.60.20.10">
    <property type="entry name" value="Glutamine Phosphoribosylpyrophosphate, subunit 1, domain 1"/>
    <property type="match status" value="1"/>
</dbReference>
<dbReference type="PANTHER" id="PTHR43284">
    <property type="entry name" value="ASPARAGINE SYNTHETASE (GLUTAMINE-HYDROLYZING)"/>
    <property type="match status" value="1"/>
</dbReference>
<dbReference type="InterPro" id="IPR014729">
    <property type="entry name" value="Rossmann-like_a/b/a_fold"/>
</dbReference>
<sequence>MCGIAGILDNCSKKTQENLNEALKMMLFALEHRGPDDDGNVKIEGKNGLNLFLGHQRLSVISPGPGGHQPMHNDDLSVWVSTNSEIYNYKELKKELAHKYSFRSNSDTEVLLRSYEEWGLDLLNKISGMFAFAIWDGPKNKLILARDRIGIKPLYYHYKENILVFGSELRSILASKLVKPALNPSGIFQYLSYGRVGPVGSILDSITELQPGHFLIADKNGIQIQKYWDPFHEIKTIQSTEQFVNKLENCLEEVVLKHLVSDVPIGTFLSGGIDSSAIVSIISDKTTKPIETLSIIFENKDFDESKYSSSFAENLG</sequence>
<dbReference type="Pfam" id="PF13537">
    <property type="entry name" value="GATase_7"/>
    <property type="match status" value="1"/>
</dbReference>
<accession>A0A382L0D8</accession>
<reference evidence="6" key="1">
    <citation type="submission" date="2018-05" db="EMBL/GenBank/DDBJ databases">
        <authorList>
            <person name="Lanie J.A."/>
            <person name="Ng W.-L."/>
            <person name="Kazmierczak K.M."/>
            <person name="Andrzejewski T.M."/>
            <person name="Davidsen T.M."/>
            <person name="Wayne K.J."/>
            <person name="Tettelin H."/>
            <person name="Glass J.I."/>
            <person name="Rusch D."/>
            <person name="Podicherti R."/>
            <person name="Tsui H.-C.T."/>
            <person name="Winkler M.E."/>
        </authorList>
    </citation>
    <scope>NUCLEOTIDE SEQUENCE</scope>
</reference>
<evidence type="ECO:0000256" key="1">
    <source>
        <dbReference type="ARBA" id="ARBA00005752"/>
    </source>
</evidence>
<evidence type="ECO:0000256" key="4">
    <source>
        <dbReference type="ARBA" id="ARBA00022962"/>
    </source>
</evidence>
<dbReference type="AlphaFoldDB" id="A0A382L0D8"/>
<dbReference type="GO" id="GO:0006529">
    <property type="term" value="P:asparagine biosynthetic process"/>
    <property type="evidence" value="ECO:0007669"/>
    <property type="project" value="InterPro"/>
</dbReference>
<evidence type="ECO:0000256" key="3">
    <source>
        <dbReference type="ARBA" id="ARBA00022840"/>
    </source>
</evidence>
<organism evidence="6">
    <name type="scientific">marine metagenome</name>
    <dbReference type="NCBI Taxonomy" id="408172"/>
    <lineage>
        <taxon>unclassified sequences</taxon>
        <taxon>metagenomes</taxon>
        <taxon>ecological metagenomes</taxon>
    </lineage>
</organism>
<dbReference type="EMBL" id="UINC01083969">
    <property type="protein sequence ID" value="SVC30180.1"/>
    <property type="molecule type" value="Genomic_DNA"/>
</dbReference>
<dbReference type="GO" id="GO:0004066">
    <property type="term" value="F:asparagine synthase (glutamine-hydrolyzing) activity"/>
    <property type="evidence" value="ECO:0007669"/>
    <property type="project" value="InterPro"/>
</dbReference>
<name>A0A382L0D8_9ZZZZ</name>
<dbReference type="PROSITE" id="PS51278">
    <property type="entry name" value="GATASE_TYPE_2"/>
    <property type="match status" value="1"/>
</dbReference>
<comment type="similarity">
    <text evidence="1">Belongs to the asparagine synthetase family.</text>
</comment>
<feature type="non-terminal residue" evidence="6">
    <location>
        <position position="316"/>
    </location>
</feature>
<dbReference type="InterPro" id="IPR017932">
    <property type="entry name" value="GATase_2_dom"/>
</dbReference>
<dbReference type="NCBIfam" id="TIGR01536">
    <property type="entry name" value="asn_synth_AEB"/>
    <property type="match status" value="1"/>
</dbReference>
<dbReference type="InterPro" id="IPR029055">
    <property type="entry name" value="Ntn_hydrolases_N"/>
</dbReference>
<proteinExistence type="inferred from homology"/>
<dbReference type="InterPro" id="IPR033738">
    <property type="entry name" value="AsnB_N"/>
</dbReference>
<dbReference type="CDD" id="cd00712">
    <property type="entry name" value="AsnB"/>
    <property type="match status" value="1"/>
</dbReference>